<dbReference type="AlphaFoldDB" id="A0AA36B4M2"/>
<proteinExistence type="predicted"/>
<accession>A0AA36B4M2</accession>
<evidence type="ECO:0000313" key="1">
    <source>
        <dbReference type="EMBL" id="CAI9727509.1"/>
    </source>
</evidence>
<keyword evidence="2" id="KW-1185">Reference proteome</keyword>
<organism evidence="1 2">
    <name type="scientific">Octopus vulgaris</name>
    <name type="common">Common octopus</name>
    <dbReference type="NCBI Taxonomy" id="6645"/>
    <lineage>
        <taxon>Eukaryota</taxon>
        <taxon>Metazoa</taxon>
        <taxon>Spiralia</taxon>
        <taxon>Lophotrochozoa</taxon>
        <taxon>Mollusca</taxon>
        <taxon>Cephalopoda</taxon>
        <taxon>Coleoidea</taxon>
        <taxon>Octopodiformes</taxon>
        <taxon>Octopoda</taxon>
        <taxon>Incirrata</taxon>
        <taxon>Octopodidae</taxon>
        <taxon>Octopus</taxon>
    </lineage>
</organism>
<name>A0AA36B4M2_OCTVU</name>
<reference evidence="1" key="1">
    <citation type="submission" date="2023-08" db="EMBL/GenBank/DDBJ databases">
        <authorList>
            <person name="Alioto T."/>
            <person name="Alioto T."/>
            <person name="Gomez Garrido J."/>
        </authorList>
    </citation>
    <scope>NUCLEOTIDE SEQUENCE</scope>
</reference>
<sequence length="69" mass="7709">MREQTNKEMSVEVPICFRAPINGSLNLQQPHDRQGKLESNEVADEMICTAKAAFSESSYQQTTSWSSTA</sequence>
<protein>
    <submittedName>
        <fullName evidence="1">Uncharacterized protein</fullName>
    </submittedName>
</protein>
<dbReference type="Proteomes" id="UP001162480">
    <property type="component" value="Chromosome 9"/>
</dbReference>
<evidence type="ECO:0000313" key="2">
    <source>
        <dbReference type="Proteomes" id="UP001162480"/>
    </source>
</evidence>
<dbReference type="EMBL" id="OX597822">
    <property type="protein sequence ID" value="CAI9727509.1"/>
    <property type="molecule type" value="Genomic_DNA"/>
</dbReference>
<gene>
    <name evidence="1" type="ORF">OCTVUL_1B012653</name>
</gene>